<dbReference type="SUPFAM" id="SSF50475">
    <property type="entry name" value="FMN-binding split barrel"/>
    <property type="match status" value="1"/>
</dbReference>
<keyword evidence="6" id="KW-1185">Reference proteome</keyword>
<feature type="domain" description="Flavin reductase like" evidence="4">
    <location>
        <begin position="18"/>
        <end position="160"/>
    </location>
</feature>
<dbReference type="InterPro" id="IPR052174">
    <property type="entry name" value="Flavoredoxin"/>
</dbReference>
<evidence type="ECO:0000256" key="1">
    <source>
        <dbReference type="ARBA" id="ARBA00001917"/>
    </source>
</evidence>
<dbReference type="RefSeq" id="WP_074839078.1">
    <property type="nucleotide sequence ID" value="NZ_CP047056.1"/>
</dbReference>
<evidence type="ECO:0000313" key="6">
    <source>
        <dbReference type="Proteomes" id="UP000243374"/>
    </source>
</evidence>
<dbReference type="AlphaFoldDB" id="A0A662Z9I6"/>
<dbReference type="GO" id="GO:0010181">
    <property type="term" value="F:FMN binding"/>
    <property type="evidence" value="ECO:0007669"/>
    <property type="project" value="InterPro"/>
</dbReference>
<evidence type="ECO:0000259" key="4">
    <source>
        <dbReference type="SMART" id="SM00903"/>
    </source>
</evidence>
<dbReference type="PANTHER" id="PTHR43567:SF1">
    <property type="entry name" value="FLAVOREDOXIN"/>
    <property type="match status" value="1"/>
</dbReference>
<dbReference type="OrthoDB" id="9792436at2"/>
<gene>
    <name evidence="5" type="ORF">SAMN04487865_100540</name>
</gene>
<comment type="cofactor">
    <cofactor evidence="1">
        <name>FMN</name>
        <dbReference type="ChEBI" id="CHEBI:58210"/>
    </cofactor>
</comment>
<dbReference type="PANTHER" id="PTHR43567">
    <property type="entry name" value="FLAVOREDOXIN-RELATED-RELATED"/>
    <property type="match status" value="1"/>
</dbReference>
<proteinExistence type="inferred from homology"/>
<keyword evidence="2" id="KW-0285">Flavoprotein</keyword>
<reference evidence="5 6" key="1">
    <citation type="submission" date="2016-10" db="EMBL/GenBank/DDBJ databases">
        <authorList>
            <person name="Varghese N."/>
            <person name="Submissions S."/>
        </authorList>
    </citation>
    <scope>NUCLEOTIDE SEQUENCE [LARGE SCALE GENOMIC DNA]</scope>
    <source>
        <strain evidence="5 6">22B</strain>
    </source>
</reference>
<evidence type="ECO:0000256" key="3">
    <source>
        <dbReference type="ARBA" id="ARBA00038054"/>
    </source>
</evidence>
<dbReference type="EMBL" id="FOSF01000005">
    <property type="protein sequence ID" value="SFJ87000.1"/>
    <property type="molecule type" value="Genomic_DNA"/>
</dbReference>
<dbReference type="SMART" id="SM00903">
    <property type="entry name" value="Flavin_Reduct"/>
    <property type="match status" value="1"/>
</dbReference>
<dbReference type="InterPro" id="IPR012349">
    <property type="entry name" value="Split_barrel_FMN-bd"/>
</dbReference>
<name>A0A662Z9I6_9GAMM</name>
<dbReference type="Gene3D" id="2.30.110.10">
    <property type="entry name" value="Electron Transport, Fmn-binding Protein, Chain A"/>
    <property type="match status" value="1"/>
</dbReference>
<dbReference type="Proteomes" id="UP000243374">
    <property type="component" value="Unassembled WGS sequence"/>
</dbReference>
<dbReference type="GO" id="GO:0016646">
    <property type="term" value="F:oxidoreductase activity, acting on the CH-NH group of donors, NAD or NADP as acceptor"/>
    <property type="evidence" value="ECO:0007669"/>
    <property type="project" value="UniProtKB-ARBA"/>
</dbReference>
<evidence type="ECO:0000256" key="2">
    <source>
        <dbReference type="ARBA" id="ARBA00022630"/>
    </source>
</evidence>
<evidence type="ECO:0000313" key="5">
    <source>
        <dbReference type="EMBL" id="SFJ87000.1"/>
    </source>
</evidence>
<accession>A0A662Z9I6</accession>
<sequence>MEQTKNYLKPVAMEKAYRLLNVGGTGMISAEYNGETGMMPATWVCALDIMPFKATAVIDKSHFTRPLIEKSGYFAIALPTLEIIEETMYLGSVSKYDVKDKIEKSGAEIFTLDGCDIPLMKGCAAYMIFKLIPEEHNQQAYDLFIGECVKAYADERVFKNGHWIFEQADPKFSTIHYVAGNHFYSIGKAYDTKISI</sequence>
<protein>
    <submittedName>
        <fullName evidence="5">NADH-FMN oxidoreductase RutF, flavin reductase (DIM6/NTAB) family</fullName>
    </submittedName>
</protein>
<dbReference type="InterPro" id="IPR002563">
    <property type="entry name" value="Flavin_Rdtase-like_dom"/>
</dbReference>
<comment type="similarity">
    <text evidence="3">Belongs to the flavoredoxin family.</text>
</comment>
<dbReference type="Pfam" id="PF01613">
    <property type="entry name" value="Flavin_Reduct"/>
    <property type="match status" value="1"/>
</dbReference>
<organism evidence="5 6">
    <name type="scientific">Succinivibrio dextrinosolvens</name>
    <dbReference type="NCBI Taxonomy" id="83771"/>
    <lineage>
        <taxon>Bacteria</taxon>
        <taxon>Pseudomonadati</taxon>
        <taxon>Pseudomonadota</taxon>
        <taxon>Gammaproteobacteria</taxon>
        <taxon>Aeromonadales</taxon>
        <taxon>Succinivibrionaceae</taxon>
        <taxon>Succinivibrio</taxon>
    </lineage>
</organism>